<dbReference type="Proteomes" id="UP000800094">
    <property type="component" value="Unassembled WGS sequence"/>
</dbReference>
<reference evidence="2" key="1">
    <citation type="journal article" date="2020" name="Stud. Mycol.">
        <title>101 Dothideomycetes genomes: a test case for predicting lifestyles and emergence of pathogens.</title>
        <authorList>
            <person name="Haridas S."/>
            <person name="Albert R."/>
            <person name="Binder M."/>
            <person name="Bloem J."/>
            <person name="Labutti K."/>
            <person name="Salamov A."/>
            <person name="Andreopoulos B."/>
            <person name="Baker S."/>
            <person name="Barry K."/>
            <person name="Bills G."/>
            <person name="Bluhm B."/>
            <person name="Cannon C."/>
            <person name="Castanera R."/>
            <person name="Culley D."/>
            <person name="Daum C."/>
            <person name="Ezra D."/>
            <person name="Gonzalez J."/>
            <person name="Henrissat B."/>
            <person name="Kuo A."/>
            <person name="Liang C."/>
            <person name="Lipzen A."/>
            <person name="Lutzoni F."/>
            <person name="Magnuson J."/>
            <person name="Mondo S."/>
            <person name="Nolan M."/>
            <person name="Ohm R."/>
            <person name="Pangilinan J."/>
            <person name="Park H.-J."/>
            <person name="Ramirez L."/>
            <person name="Alfaro M."/>
            <person name="Sun H."/>
            <person name="Tritt A."/>
            <person name="Yoshinaga Y."/>
            <person name="Zwiers L.-H."/>
            <person name="Turgeon B."/>
            <person name="Goodwin S."/>
            <person name="Spatafora J."/>
            <person name="Crous P."/>
            <person name="Grigoriev I."/>
        </authorList>
    </citation>
    <scope>NUCLEOTIDE SEQUENCE</scope>
    <source>
        <strain evidence="2">CBS 122368</strain>
    </source>
</reference>
<evidence type="ECO:0000313" key="2">
    <source>
        <dbReference type="EMBL" id="KAF2254261.1"/>
    </source>
</evidence>
<sequence>MEQSTGETEEEAEKNVELSTSKKRKIEAARQKKANKSTKKARDKKRRNAKLRKRQSGETGFRYHESRTRKAQSADSTKATAKGVGSAARVRDLPRHPRGSFRSSGYMESAMTGKLEPSIPATAYSSLHQVVMPAFVCTSCILPNQMTARYADQRSMSSNVVRQATWYVEQCGTSRSVVHRAARKWSGAACQAAQKPRSSCVGDGGLIARREWVCGTGVRGAIDLAVLEEELGCQRPPRTPLLRTVENSVAAPAALVAGRIYLMLIGGVDCASRRIARLAEGVFRIVVQRERYDGEAEGGFSRVTVMVEVLFPTPREVSQQRNSSPAHPRSHAVSTPQNAATRTHLIPPRAPQNAYTTVAHLVGPLKPSLGCHPVLSSNQPHSRQYNNKSCDSTSGRAPTTMATSCVTSHGGVTHALGWQLMESATKGVMY</sequence>
<feature type="region of interest" description="Disordered" evidence="1">
    <location>
        <begin position="315"/>
        <end position="340"/>
    </location>
</feature>
<feature type="compositionally biased region" description="Polar residues" evidence="1">
    <location>
        <begin position="375"/>
        <end position="396"/>
    </location>
</feature>
<feature type="region of interest" description="Disordered" evidence="1">
    <location>
        <begin position="1"/>
        <end position="105"/>
    </location>
</feature>
<dbReference type="GeneID" id="54579796"/>
<keyword evidence="3" id="KW-1185">Reference proteome</keyword>
<feature type="compositionally biased region" description="Basic residues" evidence="1">
    <location>
        <begin position="21"/>
        <end position="54"/>
    </location>
</feature>
<accession>A0A6A6IUM6</accession>
<protein>
    <submittedName>
        <fullName evidence="2">Uncharacterized protein</fullName>
    </submittedName>
</protein>
<evidence type="ECO:0000256" key="1">
    <source>
        <dbReference type="SAM" id="MobiDB-lite"/>
    </source>
</evidence>
<feature type="compositionally biased region" description="Polar residues" evidence="1">
    <location>
        <begin position="316"/>
        <end position="325"/>
    </location>
</feature>
<name>A0A6A6IUM6_9PLEO</name>
<dbReference type="RefSeq" id="XP_033689265.1">
    <property type="nucleotide sequence ID" value="XM_033826466.1"/>
</dbReference>
<dbReference type="AlphaFoldDB" id="A0A6A6IUM6"/>
<proteinExistence type="predicted"/>
<evidence type="ECO:0000313" key="3">
    <source>
        <dbReference type="Proteomes" id="UP000800094"/>
    </source>
</evidence>
<feature type="region of interest" description="Disordered" evidence="1">
    <location>
        <begin position="374"/>
        <end position="396"/>
    </location>
</feature>
<dbReference type="EMBL" id="ML987190">
    <property type="protein sequence ID" value="KAF2254261.1"/>
    <property type="molecule type" value="Genomic_DNA"/>
</dbReference>
<organism evidence="2 3">
    <name type="scientific">Trematosphaeria pertusa</name>
    <dbReference type="NCBI Taxonomy" id="390896"/>
    <lineage>
        <taxon>Eukaryota</taxon>
        <taxon>Fungi</taxon>
        <taxon>Dikarya</taxon>
        <taxon>Ascomycota</taxon>
        <taxon>Pezizomycotina</taxon>
        <taxon>Dothideomycetes</taxon>
        <taxon>Pleosporomycetidae</taxon>
        <taxon>Pleosporales</taxon>
        <taxon>Massarineae</taxon>
        <taxon>Trematosphaeriaceae</taxon>
        <taxon>Trematosphaeria</taxon>
    </lineage>
</organism>
<gene>
    <name evidence="2" type="ORF">BU26DRAFT_500048</name>
</gene>